<evidence type="ECO:0000313" key="1">
    <source>
        <dbReference type="EMBL" id="GBP01390.1"/>
    </source>
</evidence>
<proteinExistence type="predicted"/>
<organism evidence="1 2">
    <name type="scientific">Eumeta variegata</name>
    <name type="common">Bagworm moth</name>
    <name type="synonym">Eumeta japonica</name>
    <dbReference type="NCBI Taxonomy" id="151549"/>
    <lineage>
        <taxon>Eukaryota</taxon>
        <taxon>Metazoa</taxon>
        <taxon>Ecdysozoa</taxon>
        <taxon>Arthropoda</taxon>
        <taxon>Hexapoda</taxon>
        <taxon>Insecta</taxon>
        <taxon>Pterygota</taxon>
        <taxon>Neoptera</taxon>
        <taxon>Endopterygota</taxon>
        <taxon>Lepidoptera</taxon>
        <taxon>Glossata</taxon>
        <taxon>Ditrysia</taxon>
        <taxon>Tineoidea</taxon>
        <taxon>Psychidae</taxon>
        <taxon>Oiketicinae</taxon>
        <taxon>Eumeta</taxon>
    </lineage>
</organism>
<dbReference type="EMBL" id="BGZK01006930">
    <property type="protein sequence ID" value="GBP01390.1"/>
    <property type="molecule type" value="Genomic_DNA"/>
</dbReference>
<name>A0A4C1SJT9_EUMVA</name>
<evidence type="ECO:0000313" key="2">
    <source>
        <dbReference type="Proteomes" id="UP000299102"/>
    </source>
</evidence>
<comment type="caution">
    <text evidence="1">The sequence shown here is derived from an EMBL/GenBank/DDBJ whole genome shotgun (WGS) entry which is preliminary data.</text>
</comment>
<gene>
    <name evidence="1" type="ORF">EVAR_74112_1</name>
</gene>
<accession>A0A4C1SJT9</accession>
<reference evidence="1 2" key="1">
    <citation type="journal article" date="2019" name="Commun. Biol.">
        <title>The bagworm genome reveals a unique fibroin gene that provides high tensile strength.</title>
        <authorList>
            <person name="Kono N."/>
            <person name="Nakamura H."/>
            <person name="Ohtoshi R."/>
            <person name="Tomita M."/>
            <person name="Numata K."/>
            <person name="Arakawa K."/>
        </authorList>
    </citation>
    <scope>NUCLEOTIDE SEQUENCE [LARGE SCALE GENOMIC DNA]</scope>
</reference>
<dbReference type="Proteomes" id="UP000299102">
    <property type="component" value="Unassembled WGS sequence"/>
</dbReference>
<protein>
    <submittedName>
        <fullName evidence="1">Uncharacterized protein</fullName>
    </submittedName>
</protein>
<dbReference type="OrthoDB" id="1737200at2759"/>
<dbReference type="AlphaFoldDB" id="A0A4C1SJT9"/>
<keyword evidence="2" id="KW-1185">Reference proteome</keyword>
<sequence length="244" mass="27695">MPVGYCHAANKREGALHYTSHPSNAYIISFSRLLCHPIQIYRTLKSLACRREATNRLCAAAVSLLLVRIGRWSGREIARSTLSLARSAQAERDNGSSFFVRAAGVHRFIRRYHVKKNISLSNCITINENQSEVMFTSTRGDTARLKGSDRRIFSGVLTSDGTFKGIRGKTGRSTRRSIRAADYRNARFVTRYFKHRRCETVACFISTIALYVASKDNIRICPYLSAHFRLFIYVLQWLGGNSRC</sequence>